<evidence type="ECO:0000256" key="3">
    <source>
        <dbReference type="ARBA" id="ARBA00022801"/>
    </source>
</evidence>
<proteinExistence type="inferred from homology"/>
<dbReference type="SUPFAM" id="SSF54001">
    <property type="entry name" value="Cysteine proteinases"/>
    <property type="match status" value="1"/>
</dbReference>
<dbReference type="InterPro" id="IPR025660">
    <property type="entry name" value="Pept_his_AS"/>
</dbReference>
<dbReference type="PRINTS" id="PR00705">
    <property type="entry name" value="PAPAIN"/>
</dbReference>
<dbReference type="PROSITE" id="PS00139">
    <property type="entry name" value="THIOL_PROTEASE_CYS"/>
    <property type="match status" value="1"/>
</dbReference>
<keyword evidence="7" id="KW-1185">Reference proteome</keyword>
<feature type="non-terminal residue" evidence="6">
    <location>
        <position position="1"/>
    </location>
</feature>
<dbReference type="PANTHER" id="PTHR12411">
    <property type="entry name" value="CYSTEINE PROTEASE FAMILY C1-RELATED"/>
    <property type="match status" value="1"/>
</dbReference>
<gene>
    <name evidence="6" type="ORF">ONB1V03_LOCUS7687</name>
</gene>
<dbReference type="SMART" id="SM00645">
    <property type="entry name" value="Pept_C1"/>
    <property type="match status" value="1"/>
</dbReference>
<evidence type="ECO:0000313" key="7">
    <source>
        <dbReference type="Proteomes" id="UP000728032"/>
    </source>
</evidence>
<dbReference type="GO" id="GO:0006508">
    <property type="term" value="P:proteolysis"/>
    <property type="evidence" value="ECO:0007669"/>
    <property type="project" value="UniProtKB-KW"/>
</dbReference>
<protein>
    <recommendedName>
        <fullName evidence="5">Peptidase C1A papain C-terminal domain-containing protein</fullName>
    </recommendedName>
</protein>
<accession>A0A7R9QMF2</accession>
<evidence type="ECO:0000256" key="4">
    <source>
        <dbReference type="ARBA" id="ARBA00022807"/>
    </source>
</evidence>
<organism evidence="6">
    <name type="scientific">Oppiella nova</name>
    <dbReference type="NCBI Taxonomy" id="334625"/>
    <lineage>
        <taxon>Eukaryota</taxon>
        <taxon>Metazoa</taxon>
        <taxon>Ecdysozoa</taxon>
        <taxon>Arthropoda</taxon>
        <taxon>Chelicerata</taxon>
        <taxon>Arachnida</taxon>
        <taxon>Acari</taxon>
        <taxon>Acariformes</taxon>
        <taxon>Sarcoptiformes</taxon>
        <taxon>Oribatida</taxon>
        <taxon>Brachypylina</taxon>
        <taxon>Oppioidea</taxon>
        <taxon>Oppiidae</taxon>
        <taxon>Oppiella</taxon>
    </lineage>
</organism>
<feature type="domain" description="Peptidase C1A papain C-terminal" evidence="5">
    <location>
        <begin position="1"/>
        <end position="217"/>
    </location>
</feature>
<dbReference type="InterPro" id="IPR013128">
    <property type="entry name" value="Peptidase_C1A"/>
</dbReference>
<evidence type="ECO:0000256" key="2">
    <source>
        <dbReference type="ARBA" id="ARBA00022670"/>
    </source>
</evidence>
<keyword evidence="2" id="KW-0645">Protease</keyword>
<dbReference type="InterPro" id="IPR000668">
    <property type="entry name" value="Peptidase_C1A_C"/>
</dbReference>
<evidence type="ECO:0000259" key="5">
    <source>
        <dbReference type="SMART" id="SM00645"/>
    </source>
</evidence>
<evidence type="ECO:0000256" key="1">
    <source>
        <dbReference type="ARBA" id="ARBA00008455"/>
    </source>
</evidence>
<keyword evidence="4" id="KW-0788">Thiol protease</keyword>
<dbReference type="InterPro" id="IPR038765">
    <property type="entry name" value="Papain-like_cys_pep_sf"/>
</dbReference>
<dbReference type="Proteomes" id="UP000728032">
    <property type="component" value="Unassembled WGS sequence"/>
</dbReference>
<dbReference type="EMBL" id="CAJPVJ010004021">
    <property type="protein sequence ID" value="CAG2168195.1"/>
    <property type="molecule type" value="Genomic_DNA"/>
</dbReference>
<evidence type="ECO:0000313" key="6">
    <source>
        <dbReference type="EMBL" id="CAD7650209.1"/>
    </source>
</evidence>
<dbReference type="Pfam" id="PF00112">
    <property type="entry name" value="Peptidase_C1"/>
    <property type="match status" value="1"/>
</dbReference>
<dbReference type="InterPro" id="IPR039417">
    <property type="entry name" value="Peptidase_C1A_papain-like"/>
</dbReference>
<dbReference type="Gene3D" id="3.90.70.10">
    <property type="entry name" value="Cysteine proteinases"/>
    <property type="match status" value="1"/>
</dbReference>
<keyword evidence="3" id="KW-0378">Hydrolase</keyword>
<dbReference type="AlphaFoldDB" id="A0A7R9QMF2"/>
<dbReference type="InterPro" id="IPR000169">
    <property type="entry name" value="Pept_cys_AS"/>
</dbReference>
<dbReference type="CDD" id="cd02248">
    <property type="entry name" value="Peptidase_C1A"/>
    <property type="match status" value="1"/>
</dbReference>
<sequence length="218" mass="24165">MPTEWDWRKFGVVTPPRNQGKCGSCWSFAAACVLESHNMKRLIAEGKFDPKSQLTVSEQNFIDCSADFGTIGCDGGLYWMPQQAFKYVAANKGIMGVDSYPYTGKKDKCVYNVAKRVDVEVKEGKRLKTGQDADLVTAIYNYGPVAIAVHVTKDMAAYKSGIFDDSKCSAKKVNHAVVAVGYHSDYFIVRNSWGPKWGEDGYIRIARSKTNNCGVSQQ</sequence>
<dbReference type="GO" id="GO:0008234">
    <property type="term" value="F:cysteine-type peptidase activity"/>
    <property type="evidence" value="ECO:0007669"/>
    <property type="project" value="UniProtKB-KW"/>
</dbReference>
<dbReference type="OrthoDB" id="6494439at2759"/>
<name>A0A7R9QMF2_9ACAR</name>
<reference evidence="6" key="1">
    <citation type="submission" date="2020-11" db="EMBL/GenBank/DDBJ databases">
        <authorList>
            <person name="Tran Van P."/>
        </authorList>
    </citation>
    <scope>NUCLEOTIDE SEQUENCE</scope>
</reference>
<dbReference type="PROSITE" id="PS00639">
    <property type="entry name" value="THIOL_PROTEASE_HIS"/>
    <property type="match status" value="1"/>
</dbReference>
<comment type="similarity">
    <text evidence="1">Belongs to the peptidase C1 family.</text>
</comment>
<dbReference type="EMBL" id="OC918846">
    <property type="protein sequence ID" value="CAD7650209.1"/>
    <property type="molecule type" value="Genomic_DNA"/>
</dbReference>